<evidence type="ECO:0000256" key="4">
    <source>
        <dbReference type="ARBA" id="ARBA00022490"/>
    </source>
</evidence>
<dbReference type="GO" id="GO:0005737">
    <property type="term" value="C:cytoplasm"/>
    <property type="evidence" value="ECO:0007669"/>
    <property type="project" value="UniProtKB-SubCell"/>
</dbReference>
<evidence type="ECO:0000313" key="13">
    <source>
        <dbReference type="EMBL" id="MCM2678986.1"/>
    </source>
</evidence>
<keyword evidence="7 10" id="KW-0378">Hydrolase</keyword>
<evidence type="ECO:0000256" key="10">
    <source>
        <dbReference type="PIRNR" id="PIRNR002884"/>
    </source>
</evidence>
<dbReference type="InterPro" id="IPR007439">
    <property type="entry name" value="Chemotax_Pase_CheZ"/>
</dbReference>
<comment type="caution">
    <text evidence="13">The sequence shown here is derived from an EMBL/GenBank/DDBJ whole genome shotgun (WGS) entry which is preliminary data.</text>
</comment>
<comment type="similarity">
    <text evidence="2 10">Belongs to the CheZ family.</text>
</comment>
<keyword evidence="4 10" id="KW-0963">Cytoplasm</keyword>
<dbReference type="InterPro" id="IPR050992">
    <property type="entry name" value="CheZ_family_phosphatases"/>
</dbReference>
<dbReference type="SUPFAM" id="SSF75708">
    <property type="entry name" value="Chemotaxis phosphatase CheZ"/>
    <property type="match status" value="1"/>
</dbReference>
<dbReference type="GO" id="GO:0050920">
    <property type="term" value="P:regulation of chemotaxis"/>
    <property type="evidence" value="ECO:0007669"/>
    <property type="project" value="InterPro"/>
</dbReference>
<evidence type="ECO:0000256" key="12">
    <source>
        <dbReference type="SAM" id="MobiDB-lite"/>
    </source>
</evidence>
<dbReference type="EMBL" id="JAMQGP010000002">
    <property type="protein sequence ID" value="MCM2678986.1"/>
    <property type="molecule type" value="Genomic_DNA"/>
</dbReference>
<dbReference type="AlphaFoldDB" id="A0AA42B6Y2"/>
<evidence type="ECO:0000256" key="1">
    <source>
        <dbReference type="ARBA" id="ARBA00004496"/>
    </source>
</evidence>
<sequence length="263" mass="29379">MTTIAPRITLEQAKQLVELIETGEQEKANNLLDSVVEENINRAGGLLQLDNDLFEQIGKLTRQLHTALSDFQLDPRITDLARTEMPDAQSRLNYVIEMTENAANKTMDAVEFALPVADKLSESFENLQPRWSLLMKQATSLDEFKGLCQDTNTFLTEAHNDTNQLHGKLTDVLMAQDFQDLTGQVIRRVIQLVQEVEDSLIHMLKVFGENMENTAVAEESSTVAENKAAKAVEAEGPVMDAENREDVVNDQDDVDDLLSSLGF</sequence>
<evidence type="ECO:0000256" key="8">
    <source>
        <dbReference type="ARBA" id="ARBA00022912"/>
    </source>
</evidence>
<name>A0AA42B6Y2_9GAMM</name>
<dbReference type="GO" id="GO:0009288">
    <property type="term" value="C:bacterial-type flagellum"/>
    <property type="evidence" value="ECO:0007669"/>
    <property type="project" value="InterPro"/>
</dbReference>
<dbReference type="PIRSF" id="PIRSF002884">
    <property type="entry name" value="CheZ"/>
    <property type="match status" value="1"/>
</dbReference>
<gene>
    <name evidence="13" type="ORF">NAF29_04755</name>
</gene>
<keyword evidence="14" id="KW-1185">Reference proteome</keyword>
<dbReference type="GO" id="GO:0004721">
    <property type="term" value="F:phosphoprotein phosphatase activity"/>
    <property type="evidence" value="ECO:0007669"/>
    <property type="project" value="UniProtKB-KW"/>
</dbReference>
<protein>
    <recommendedName>
        <fullName evidence="3 10">Protein phosphatase CheZ</fullName>
        <ecNumber evidence="10">3.1.3.-</ecNumber>
    </recommendedName>
    <alternativeName>
        <fullName evidence="9 10">Chemotaxis protein CheZ</fullName>
    </alternativeName>
</protein>
<evidence type="ECO:0000313" key="14">
    <source>
        <dbReference type="Proteomes" id="UP001165393"/>
    </source>
</evidence>
<accession>A0AA42B6Y2</accession>
<dbReference type="Gene3D" id="1.10.287.500">
    <property type="entry name" value="Helix hairpin bin"/>
    <property type="match status" value="1"/>
</dbReference>
<comment type="subcellular location">
    <subcellularLocation>
        <location evidence="1 10">Cytoplasm</location>
    </subcellularLocation>
</comment>
<dbReference type="GO" id="GO:0097588">
    <property type="term" value="P:archaeal or bacterial-type flagellum-dependent cell motility"/>
    <property type="evidence" value="ECO:0007669"/>
    <property type="project" value="UniProtKB-KW"/>
</dbReference>
<evidence type="ECO:0000256" key="11">
    <source>
        <dbReference type="PIRSR" id="PIRSR002884-1"/>
    </source>
</evidence>
<feature type="region of interest" description="Disordered" evidence="12">
    <location>
        <begin position="232"/>
        <end position="263"/>
    </location>
</feature>
<organism evidence="13 14">
    <name type="scientific">Echinimonas agarilytica</name>
    <dbReference type="NCBI Taxonomy" id="1215918"/>
    <lineage>
        <taxon>Bacteria</taxon>
        <taxon>Pseudomonadati</taxon>
        <taxon>Pseudomonadota</taxon>
        <taxon>Gammaproteobacteria</taxon>
        <taxon>Alteromonadales</taxon>
        <taxon>Echinimonadaceae</taxon>
        <taxon>Echinimonas</taxon>
    </lineage>
</organism>
<evidence type="ECO:0000256" key="7">
    <source>
        <dbReference type="ARBA" id="ARBA00022801"/>
    </source>
</evidence>
<keyword evidence="6 10" id="KW-0283">Flagellar rotation</keyword>
<comment type="function">
    <text evidence="10">Plays an important role in bacterial chemotaxis signal transduction pathway by accelerating the dephosphorylation of phosphorylated CheY (CheY-P).</text>
</comment>
<evidence type="ECO:0000256" key="5">
    <source>
        <dbReference type="ARBA" id="ARBA00022500"/>
    </source>
</evidence>
<evidence type="ECO:0000256" key="2">
    <source>
        <dbReference type="ARBA" id="ARBA00005908"/>
    </source>
</evidence>
<reference evidence="13 14" key="1">
    <citation type="journal article" date="2013" name="Antonie Van Leeuwenhoek">
        <title>Echinimonas agarilytica gen. nov., sp. nov., a new gammaproteobacterium isolated from the sea urchin Strongylocentrotus intermedius.</title>
        <authorList>
            <person name="Nedashkovskaya O.I."/>
            <person name="Stenkova A.M."/>
            <person name="Zhukova N.V."/>
            <person name="Van Trappen S."/>
            <person name="Lee J.S."/>
            <person name="Kim S.B."/>
        </authorList>
    </citation>
    <scope>NUCLEOTIDE SEQUENCE [LARGE SCALE GENOMIC DNA]</scope>
    <source>
        <strain evidence="13 14">KMM 6351</strain>
    </source>
</reference>
<evidence type="ECO:0000256" key="9">
    <source>
        <dbReference type="ARBA" id="ARBA00029599"/>
    </source>
</evidence>
<dbReference type="GO" id="GO:0006935">
    <property type="term" value="P:chemotaxis"/>
    <property type="evidence" value="ECO:0007669"/>
    <property type="project" value="UniProtKB-KW"/>
</dbReference>
<dbReference type="PANTHER" id="PTHR43693">
    <property type="entry name" value="PROTEIN PHOSPHATASE CHEZ"/>
    <property type="match status" value="1"/>
</dbReference>
<keyword evidence="5 10" id="KW-0145">Chemotaxis</keyword>
<dbReference type="EC" id="3.1.3.-" evidence="10"/>
<dbReference type="Proteomes" id="UP001165393">
    <property type="component" value="Unassembled WGS sequence"/>
</dbReference>
<evidence type="ECO:0000256" key="6">
    <source>
        <dbReference type="ARBA" id="ARBA00022779"/>
    </source>
</evidence>
<keyword evidence="8 10" id="KW-0904">Protein phosphatase</keyword>
<dbReference type="Pfam" id="PF04344">
    <property type="entry name" value="CheZ"/>
    <property type="match status" value="1"/>
</dbReference>
<proteinExistence type="inferred from homology"/>
<evidence type="ECO:0000256" key="3">
    <source>
        <dbReference type="ARBA" id="ARBA00018484"/>
    </source>
</evidence>
<feature type="site" description="Enhances dephosphorylation of CheY-P" evidence="11">
    <location>
        <position position="184"/>
    </location>
</feature>
<dbReference type="PANTHER" id="PTHR43693:SF1">
    <property type="entry name" value="PROTEIN PHOSPHATASE CHEZ"/>
    <property type="match status" value="1"/>
</dbReference>
<comment type="subunit">
    <text evidence="10">Homodimer.</text>
</comment>
<dbReference type="RefSeq" id="WP_251260355.1">
    <property type="nucleotide sequence ID" value="NZ_JAMQGP010000002.1"/>
</dbReference>